<dbReference type="AlphaFoldDB" id="A0A8S1ZTQ2"/>
<reference evidence="3" key="1">
    <citation type="submission" date="2021-01" db="EMBL/GenBank/DDBJ databases">
        <authorList>
            <person name="Bezrukov I."/>
        </authorList>
    </citation>
    <scope>NUCLEOTIDE SEQUENCE</scope>
</reference>
<dbReference type="Proteomes" id="UP000682877">
    <property type="component" value="Chromosome 3"/>
</dbReference>
<sequence>MDLKKATLLFYFLLFLHLQHHFAHAISRASSSLASVDPNHDDLPVQPVELKPDGDLIAANLTELAVVVKKGGGGGGRGGGGFGGGGRSFGGGGSSSRGGGGSSSRGGGGSSSRGGGIRPIPIYGGGSHRGGHHSSGGRETASGWLGLSILAGLVLVS</sequence>
<organism evidence="3 4">
    <name type="scientific">Arabidopsis arenosa</name>
    <name type="common">Sand rock-cress</name>
    <name type="synonym">Cardaminopsis arenosa</name>
    <dbReference type="NCBI Taxonomy" id="38785"/>
    <lineage>
        <taxon>Eukaryota</taxon>
        <taxon>Viridiplantae</taxon>
        <taxon>Streptophyta</taxon>
        <taxon>Embryophyta</taxon>
        <taxon>Tracheophyta</taxon>
        <taxon>Spermatophyta</taxon>
        <taxon>Magnoliopsida</taxon>
        <taxon>eudicotyledons</taxon>
        <taxon>Gunneridae</taxon>
        <taxon>Pentapetalae</taxon>
        <taxon>rosids</taxon>
        <taxon>malvids</taxon>
        <taxon>Brassicales</taxon>
        <taxon>Brassicaceae</taxon>
        <taxon>Camelineae</taxon>
        <taxon>Arabidopsis</taxon>
    </lineage>
</organism>
<feature type="chain" id="PRO_5035834536" description="Glycine-rich protein" evidence="2">
    <location>
        <begin position="26"/>
        <end position="157"/>
    </location>
</feature>
<feature type="compositionally biased region" description="Gly residues" evidence="1">
    <location>
        <begin position="72"/>
        <end position="128"/>
    </location>
</feature>
<name>A0A8S1ZTQ2_ARAAE</name>
<keyword evidence="4" id="KW-1185">Reference proteome</keyword>
<evidence type="ECO:0000256" key="1">
    <source>
        <dbReference type="SAM" id="MobiDB-lite"/>
    </source>
</evidence>
<gene>
    <name evidence="3" type="ORF">AARE701A_LOCUS6327</name>
</gene>
<dbReference type="EMBL" id="LR999453">
    <property type="protein sequence ID" value="CAE5966115.1"/>
    <property type="molecule type" value="Genomic_DNA"/>
</dbReference>
<evidence type="ECO:0000313" key="4">
    <source>
        <dbReference type="Proteomes" id="UP000682877"/>
    </source>
</evidence>
<evidence type="ECO:0008006" key="5">
    <source>
        <dbReference type="Google" id="ProtNLM"/>
    </source>
</evidence>
<evidence type="ECO:0000256" key="2">
    <source>
        <dbReference type="SAM" id="SignalP"/>
    </source>
</evidence>
<dbReference type="PANTHER" id="PTHR36245:SF8">
    <property type="entry name" value="GLYCINE-RICH PROTEIN"/>
    <property type="match status" value="1"/>
</dbReference>
<protein>
    <recommendedName>
        <fullName evidence="5">Glycine-rich protein</fullName>
    </recommendedName>
</protein>
<accession>A0A8S1ZTQ2</accession>
<evidence type="ECO:0000313" key="3">
    <source>
        <dbReference type="EMBL" id="CAE5966115.1"/>
    </source>
</evidence>
<feature type="region of interest" description="Disordered" evidence="1">
    <location>
        <begin position="72"/>
        <end position="139"/>
    </location>
</feature>
<proteinExistence type="predicted"/>
<keyword evidence="2" id="KW-0732">Signal</keyword>
<feature type="signal peptide" evidence="2">
    <location>
        <begin position="1"/>
        <end position="25"/>
    </location>
</feature>
<dbReference type="PANTHER" id="PTHR36245">
    <property type="entry name" value="GLYCINE-RICH PROTEIN DOT1-LIKE"/>
    <property type="match status" value="1"/>
</dbReference>